<evidence type="ECO:0000256" key="8">
    <source>
        <dbReference type="ARBA" id="ARBA00024997"/>
    </source>
</evidence>
<evidence type="ECO:0000256" key="6">
    <source>
        <dbReference type="ARBA" id="ARBA00023157"/>
    </source>
</evidence>
<feature type="chain" id="PRO_5002051797" description="Corticotropin-releasing factor-binding protein" evidence="10">
    <location>
        <begin position="25"/>
        <end position="313"/>
    </location>
</feature>
<dbReference type="AlphaFoldDB" id="A0A0A9Y4A0"/>
<dbReference type="InterPro" id="IPR056178">
    <property type="entry name" value="CRF-BP_C"/>
</dbReference>
<feature type="non-terminal residue" evidence="13">
    <location>
        <position position="1"/>
    </location>
</feature>
<dbReference type="Pfam" id="PF23541">
    <property type="entry name" value="CRF-BP_C"/>
    <property type="match status" value="1"/>
</dbReference>
<dbReference type="GO" id="GO:0051460">
    <property type="term" value="P:negative regulation of corticotropin secretion"/>
    <property type="evidence" value="ECO:0007669"/>
    <property type="project" value="TreeGrafter"/>
</dbReference>
<dbReference type="EMBL" id="GBHO01015727">
    <property type="protein sequence ID" value="JAG27877.1"/>
    <property type="molecule type" value="Transcribed_RNA"/>
</dbReference>
<dbReference type="PANTHER" id="PTHR10278">
    <property type="entry name" value="CORTICOTROPIN-RELEASING FACTOR-BINDING PROTEIN"/>
    <property type="match status" value="1"/>
</dbReference>
<name>A0A0A9Y4A0_LYGHE</name>
<dbReference type="GO" id="GO:0005615">
    <property type="term" value="C:extracellular space"/>
    <property type="evidence" value="ECO:0007669"/>
    <property type="project" value="TreeGrafter"/>
</dbReference>
<feature type="domain" description="Corticotropin-releasing factor binding protein N-terminal" evidence="11">
    <location>
        <begin position="47"/>
        <end position="163"/>
    </location>
</feature>
<feature type="domain" description="Corticotropin-releasing factor binding protein C-terminal" evidence="12">
    <location>
        <begin position="182"/>
        <end position="303"/>
    </location>
</feature>
<evidence type="ECO:0000259" key="11">
    <source>
        <dbReference type="Pfam" id="PF05428"/>
    </source>
</evidence>
<comment type="similarity">
    <text evidence="2">Belongs to the CRF-binding protein family.</text>
</comment>
<evidence type="ECO:0000256" key="2">
    <source>
        <dbReference type="ARBA" id="ARBA00008313"/>
    </source>
</evidence>
<reference evidence="13" key="2">
    <citation type="submission" date="2014-07" db="EMBL/GenBank/DDBJ databases">
        <authorList>
            <person name="Hull J."/>
        </authorList>
    </citation>
    <scope>NUCLEOTIDE SEQUENCE</scope>
</reference>
<keyword evidence="7" id="KW-0325">Glycoprotein</keyword>
<evidence type="ECO:0000256" key="4">
    <source>
        <dbReference type="ARBA" id="ARBA00022525"/>
    </source>
</evidence>
<comment type="function">
    <text evidence="8">Binds CRF and inactivates it. May prevent inappropriate pituitary-adrenal stimulation in pregnancy.</text>
</comment>
<evidence type="ECO:0000313" key="13">
    <source>
        <dbReference type="EMBL" id="JAG27877.1"/>
    </source>
</evidence>
<feature type="signal peptide" evidence="10">
    <location>
        <begin position="1"/>
        <end position="24"/>
    </location>
</feature>
<evidence type="ECO:0000256" key="10">
    <source>
        <dbReference type="SAM" id="SignalP"/>
    </source>
</evidence>
<sequence length="313" mass="33861">DLNFRPNMSSGALLLLFLVATTTAASLKKTDGGLSRMKRTANHVIKDCIHMTSEEGHYFYKSAGEDASVCGIYFVTAPNMLVQVHFDYLDVPCGTGGLLAFVDGWELNGGYFPAVEDHELPLSERVSEFCGLTPPTRTFLSSQNAALLQYRVPKRSRGFSFKVTFVKNPAPCHVLVDDNMQSVYTLRNYGRNANCSLTALFPVKVSLLSLSVGITMTGSNFKVETGTMKKCQETGHKDYLEISGGIDFAVPKVLTGANLCGLDSYPGQISETVLCGVSSVTLYSSGEYDNSATVAVRQATEEDILSPAALLCP</sequence>
<dbReference type="InterPro" id="IPR056177">
    <property type="entry name" value="CRF-BP_N"/>
</dbReference>
<dbReference type="GO" id="GO:0051424">
    <property type="term" value="F:corticotropin-releasing hormone binding"/>
    <property type="evidence" value="ECO:0007669"/>
    <property type="project" value="InterPro"/>
</dbReference>
<dbReference type="SUPFAM" id="SSF49854">
    <property type="entry name" value="Spermadhesin, CUB domain"/>
    <property type="match status" value="1"/>
</dbReference>
<dbReference type="GO" id="GO:0009755">
    <property type="term" value="P:hormone-mediated signaling pathway"/>
    <property type="evidence" value="ECO:0007669"/>
    <property type="project" value="TreeGrafter"/>
</dbReference>
<reference evidence="13" key="1">
    <citation type="journal article" date="2014" name="PLoS ONE">
        <title>Transcriptome-Based Identification of ABC Transporters in the Western Tarnished Plant Bug Lygus hesperus.</title>
        <authorList>
            <person name="Hull J.J."/>
            <person name="Chaney K."/>
            <person name="Geib S.M."/>
            <person name="Fabrick J.A."/>
            <person name="Brent C.S."/>
            <person name="Walsh D."/>
            <person name="Lavine L.C."/>
        </authorList>
    </citation>
    <scope>NUCLEOTIDE SEQUENCE</scope>
</reference>
<organism evidence="13">
    <name type="scientific">Lygus hesperus</name>
    <name type="common">Western plant bug</name>
    <dbReference type="NCBI Taxonomy" id="30085"/>
    <lineage>
        <taxon>Eukaryota</taxon>
        <taxon>Metazoa</taxon>
        <taxon>Ecdysozoa</taxon>
        <taxon>Arthropoda</taxon>
        <taxon>Hexapoda</taxon>
        <taxon>Insecta</taxon>
        <taxon>Pterygota</taxon>
        <taxon>Neoptera</taxon>
        <taxon>Paraneoptera</taxon>
        <taxon>Hemiptera</taxon>
        <taxon>Heteroptera</taxon>
        <taxon>Panheteroptera</taxon>
        <taxon>Cimicomorpha</taxon>
        <taxon>Miridae</taxon>
        <taxon>Mirini</taxon>
        <taxon>Lygus</taxon>
    </lineage>
</organism>
<comment type="subcellular location">
    <subcellularLocation>
        <location evidence="1">Secreted</location>
    </subcellularLocation>
</comment>
<accession>A0A0A9Y4A0</accession>
<evidence type="ECO:0000256" key="3">
    <source>
        <dbReference type="ARBA" id="ARBA00015713"/>
    </source>
</evidence>
<dbReference type="PANTHER" id="PTHR10278:SF0">
    <property type="entry name" value="CORTICOTROPIN-RELEASING FACTOR-BINDING PROTEIN"/>
    <property type="match status" value="1"/>
</dbReference>
<evidence type="ECO:0000256" key="1">
    <source>
        <dbReference type="ARBA" id="ARBA00004613"/>
    </source>
</evidence>
<dbReference type="Pfam" id="PF05428">
    <property type="entry name" value="CRF-BP_N"/>
    <property type="match status" value="1"/>
</dbReference>
<keyword evidence="6" id="KW-1015">Disulfide bond</keyword>
<dbReference type="InterPro" id="IPR008435">
    <property type="entry name" value="CRF-bd"/>
</dbReference>
<keyword evidence="5 10" id="KW-0732">Signal</keyword>
<evidence type="ECO:0000259" key="12">
    <source>
        <dbReference type="Pfam" id="PF23541"/>
    </source>
</evidence>
<dbReference type="InterPro" id="IPR035914">
    <property type="entry name" value="Sperma_CUB_dom_sf"/>
</dbReference>
<evidence type="ECO:0000256" key="9">
    <source>
        <dbReference type="ARBA" id="ARBA00033162"/>
    </source>
</evidence>
<evidence type="ECO:0000256" key="5">
    <source>
        <dbReference type="ARBA" id="ARBA00022729"/>
    </source>
</evidence>
<evidence type="ECO:0000256" key="7">
    <source>
        <dbReference type="ARBA" id="ARBA00023180"/>
    </source>
</evidence>
<keyword evidence="4" id="KW-0964">Secreted</keyword>
<protein>
    <recommendedName>
        <fullName evidence="3">Corticotropin-releasing factor-binding protein</fullName>
    </recommendedName>
    <alternativeName>
        <fullName evidence="9">Corticotropin-releasing hormone-binding protein</fullName>
    </alternativeName>
</protein>
<proteinExistence type="inferred from homology"/>
<gene>
    <name evidence="13" type="primary">CRHBP_1</name>
    <name evidence="13" type="ORF">CM83_36064</name>
</gene>